<dbReference type="EMBL" id="CP023004">
    <property type="protein sequence ID" value="AWI09659.1"/>
    <property type="molecule type" value="Genomic_DNA"/>
</dbReference>
<gene>
    <name evidence="1" type="ORF">CKA38_10715</name>
</gene>
<proteinExistence type="predicted"/>
<dbReference type="AlphaFoldDB" id="A0A2U8E425"/>
<name>A0A2U8E425_9BACT</name>
<keyword evidence="2" id="KW-1185">Reference proteome</keyword>
<evidence type="ECO:0008006" key="3">
    <source>
        <dbReference type="Google" id="ProtNLM"/>
    </source>
</evidence>
<accession>A0A2U8E425</accession>
<dbReference type="KEGG" id="elut:CKA38_10715"/>
<sequence length="314" mass="35408">MSKIEGVLSEQKANPIRIHGQRVQSMFAYVAAALGKCKLILEEDAGMFFSECEGINRPDFRIVTSEGTEFLVEVKNHYEKNPPQPFRIKQAYLESLTRYAAIMGIPLKFAIYWSRWNTWTLIDSSVLKCPESKDFRLTFPVAMKNNEMSAIGDSLIGTVSPLSLRLYADTSKARDIGHSGETNFTIERISLHAGLEEILDAEEKQIAWFLMHYGEWNKFTKTAKISDGKLDFCEIAIAPETPSENQGFDTIGYLSGMVSNRYKNATSDNGQITSFTPKVDASKLGVRIPENYQGNVLHLWRFHITPTSEDDGQN</sequence>
<protein>
    <recommendedName>
        <fullName evidence="3">Restriction endonuclease</fullName>
    </recommendedName>
</protein>
<evidence type="ECO:0000313" key="2">
    <source>
        <dbReference type="Proteomes" id="UP000244896"/>
    </source>
</evidence>
<organism evidence="1 2">
    <name type="scientific">Ereboglobus luteus</name>
    <dbReference type="NCBI Taxonomy" id="1796921"/>
    <lineage>
        <taxon>Bacteria</taxon>
        <taxon>Pseudomonadati</taxon>
        <taxon>Verrucomicrobiota</taxon>
        <taxon>Opitutia</taxon>
        <taxon>Opitutales</taxon>
        <taxon>Opitutaceae</taxon>
        <taxon>Ereboglobus</taxon>
    </lineage>
</organism>
<dbReference type="Proteomes" id="UP000244896">
    <property type="component" value="Chromosome"/>
</dbReference>
<reference evidence="1 2" key="1">
    <citation type="journal article" date="2018" name="Syst. Appl. Microbiol.">
        <title>Ereboglobus luteus gen. nov. sp. nov. from cockroach guts, and new insights into the oxygen relationship of the genera Opitutus and Didymococcus (Verrucomicrobia: Opitutaceae).</title>
        <authorList>
            <person name="Tegtmeier D."/>
            <person name="Belitz A."/>
            <person name="Radek R."/>
            <person name="Heimerl T."/>
            <person name="Brune A."/>
        </authorList>
    </citation>
    <scope>NUCLEOTIDE SEQUENCE [LARGE SCALE GENOMIC DNA]</scope>
    <source>
        <strain evidence="1 2">Ho45</strain>
    </source>
</reference>
<evidence type="ECO:0000313" key="1">
    <source>
        <dbReference type="EMBL" id="AWI09659.1"/>
    </source>
</evidence>